<dbReference type="Proteomes" id="UP001056120">
    <property type="component" value="Linkage Group LG08"/>
</dbReference>
<reference evidence="2" key="1">
    <citation type="journal article" date="2022" name="Mol. Ecol. Resour.">
        <title>The genomes of chicory, endive, great burdock and yacon provide insights into Asteraceae palaeo-polyploidization history and plant inulin production.</title>
        <authorList>
            <person name="Fan W."/>
            <person name="Wang S."/>
            <person name="Wang H."/>
            <person name="Wang A."/>
            <person name="Jiang F."/>
            <person name="Liu H."/>
            <person name="Zhao H."/>
            <person name="Xu D."/>
            <person name="Zhang Y."/>
        </authorList>
    </citation>
    <scope>NUCLEOTIDE SEQUENCE [LARGE SCALE GENOMIC DNA]</scope>
    <source>
        <strain evidence="2">cv. Yunnan</strain>
    </source>
</reference>
<comment type="caution">
    <text evidence="1">The sequence shown here is derived from an EMBL/GenBank/DDBJ whole genome shotgun (WGS) entry which is preliminary data.</text>
</comment>
<evidence type="ECO:0000313" key="1">
    <source>
        <dbReference type="EMBL" id="KAI3806613.1"/>
    </source>
</evidence>
<name>A0ACB9IGF7_9ASTR</name>
<keyword evidence="2" id="KW-1185">Reference proteome</keyword>
<organism evidence="1 2">
    <name type="scientific">Smallanthus sonchifolius</name>
    <dbReference type="NCBI Taxonomy" id="185202"/>
    <lineage>
        <taxon>Eukaryota</taxon>
        <taxon>Viridiplantae</taxon>
        <taxon>Streptophyta</taxon>
        <taxon>Embryophyta</taxon>
        <taxon>Tracheophyta</taxon>
        <taxon>Spermatophyta</taxon>
        <taxon>Magnoliopsida</taxon>
        <taxon>eudicotyledons</taxon>
        <taxon>Gunneridae</taxon>
        <taxon>Pentapetalae</taxon>
        <taxon>asterids</taxon>
        <taxon>campanulids</taxon>
        <taxon>Asterales</taxon>
        <taxon>Asteraceae</taxon>
        <taxon>Asteroideae</taxon>
        <taxon>Heliantheae alliance</taxon>
        <taxon>Millerieae</taxon>
        <taxon>Smallanthus</taxon>
    </lineage>
</organism>
<reference evidence="1 2" key="2">
    <citation type="journal article" date="2022" name="Mol. Ecol. Resour.">
        <title>The genomes of chicory, endive, great burdock and yacon provide insights into Asteraceae paleo-polyploidization history and plant inulin production.</title>
        <authorList>
            <person name="Fan W."/>
            <person name="Wang S."/>
            <person name="Wang H."/>
            <person name="Wang A."/>
            <person name="Jiang F."/>
            <person name="Liu H."/>
            <person name="Zhao H."/>
            <person name="Xu D."/>
            <person name="Zhang Y."/>
        </authorList>
    </citation>
    <scope>NUCLEOTIDE SEQUENCE [LARGE SCALE GENOMIC DNA]</scope>
    <source>
        <strain evidence="2">cv. Yunnan</strain>
        <tissue evidence="1">Leaves</tissue>
    </source>
</reference>
<proteinExistence type="predicted"/>
<protein>
    <submittedName>
        <fullName evidence="1">Uncharacterized protein</fullName>
    </submittedName>
</protein>
<dbReference type="EMBL" id="CM042025">
    <property type="protein sequence ID" value="KAI3806613.1"/>
    <property type="molecule type" value="Genomic_DNA"/>
</dbReference>
<gene>
    <name evidence="1" type="ORF">L1987_22523</name>
</gene>
<sequence length="129" mass="14617">MGAGNLIGKGLPAMMVDWFGSHRSRNGAITTSQVDKTGELIVEELPGMVGAHCVPKIYELVDDPSLDEIISWNKRGDAFIIWQPMEFAREVLSKHFKHNNLATFIRQLLRYGFKRIGGVGWMFRNAKQR</sequence>
<accession>A0ACB9IGF7</accession>
<evidence type="ECO:0000313" key="2">
    <source>
        <dbReference type="Proteomes" id="UP001056120"/>
    </source>
</evidence>